<dbReference type="GO" id="GO:0015288">
    <property type="term" value="F:porin activity"/>
    <property type="evidence" value="ECO:0007669"/>
    <property type="project" value="TreeGrafter"/>
</dbReference>
<dbReference type="RefSeq" id="WP_084314652.1">
    <property type="nucleotide sequence ID" value="NZ_FNIJ01000003.1"/>
</dbReference>
<keyword evidence="6" id="KW-0472">Membrane</keyword>
<keyword evidence="8" id="KW-0175">Coiled coil</keyword>
<feature type="signal peptide" evidence="9">
    <location>
        <begin position="1"/>
        <end position="19"/>
    </location>
</feature>
<evidence type="ECO:0000313" key="11">
    <source>
        <dbReference type="Proteomes" id="UP000242957"/>
    </source>
</evidence>
<dbReference type="InterPro" id="IPR003423">
    <property type="entry name" value="OMP_efflux"/>
</dbReference>
<dbReference type="EMBL" id="FNIJ01000003">
    <property type="protein sequence ID" value="SDN53207.1"/>
    <property type="molecule type" value="Genomic_DNA"/>
</dbReference>
<dbReference type="AlphaFoldDB" id="A0A1H0C5V1"/>
<keyword evidence="9" id="KW-0732">Signal</keyword>
<dbReference type="Gene3D" id="1.20.1600.10">
    <property type="entry name" value="Outer membrane efflux proteins (OEP)"/>
    <property type="match status" value="1"/>
</dbReference>
<dbReference type="InterPro" id="IPR010130">
    <property type="entry name" value="T1SS_OMP_TolC"/>
</dbReference>
<evidence type="ECO:0000256" key="7">
    <source>
        <dbReference type="ARBA" id="ARBA00023237"/>
    </source>
</evidence>
<feature type="chain" id="PRO_5017475886" evidence="9">
    <location>
        <begin position="20"/>
        <end position="441"/>
    </location>
</feature>
<keyword evidence="10" id="KW-0645">Protease</keyword>
<dbReference type="NCBIfam" id="TIGR01844">
    <property type="entry name" value="type_I_sec_TolC"/>
    <property type="match status" value="1"/>
</dbReference>
<dbReference type="GO" id="GO:0006508">
    <property type="term" value="P:proteolysis"/>
    <property type="evidence" value="ECO:0007669"/>
    <property type="project" value="UniProtKB-KW"/>
</dbReference>
<gene>
    <name evidence="10" type="ORF">SAMN05216193_103319</name>
</gene>
<dbReference type="GO" id="GO:0015562">
    <property type="term" value="F:efflux transmembrane transporter activity"/>
    <property type="evidence" value="ECO:0007669"/>
    <property type="project" value="InterPro"/>
</dbReference>
<dbReference type="STRING" id="198616.SAMN05216193_103319"/>
<evidence type="ECO:0000313" key="10">
    <source>
        <dbReference type="EMBL" id="SDN53207.1"/>
    </source>
</evidence>
<keyword evidence="10" id="KW-0378">Hydrolase</keyword>
<keyword evidence="11" id="KW-1185">Reference proteome</keyword>
<dbReference type="Proteomes" id="UP000242957">
    <property type="component" value="Unassembled WGS sequence"/>
</dbReference>
<proteinExistence type="inferred from homology"/>
<dbReference type="GO" id="GO:0008233">
    <property type="term" value="F:peptidase activity"/>
    <property type="evidence" value="ECO:0007669"/>
    <property type="project" value="UniProtKB-KW"/>
</dbReference>
<accession>A0A1H0C5V1</accession>
<organism evidence="10 11">
    <name type="scientific">Pseudomonas jinjuensis</name>
    <dbReference type="NCBI Taxonomy" id="198616"/>
    <lineage>
        <taxon>Bacteria</taxon>
        <taxon>Pseudomonadati</taxon>
        <taxon>Pseudomonadota</taxon>
        <taxon>Gammaproteobacteria</taxon>
        <taxon>Pseudomonadales</taxon>
        <taxon>Pseudomonadaceae</taxon>
        <taxon>Pseudomonas</taxon>
    </lineage>
</organism>
<feature type="coiled-coil region" evidence="8">
    <location>
        <begin position="139"/>
        <end position="204"/>
    </location>
</feature>
<name>A0A1H0C5V1_9PSED</name>
<dbReference type="InterPro" id="IPR051906">
    <property type="entry name" value="TolC-like"/>
</dbReference>
<evidence type="ECO:0000256" key="1">
    <source>
        <dbReference type="ARBA" id="ARBA00004442"/>
    </source>
</evidence>
<dbReference type="GO" id="GO:0009279">
    <property type="term" value="C:cell outer membrane"/>
    <property type="evidence" value="ECO:0007669"/>
    <property type="project" value="UniProtKB-SubCell"/>
</dbReference>
<evidence type="ECO:0000256" key="5">
    <source>
        <dbReference type="ARBA" id="ARBA00022692"/>
    </source>
</evidence>
<sequence>MARERLLACLVGFALPAGAMDLKEAWDLLQYQGPIYQSAVHEKAAGQEYRPIGKAGLLPQINATGYDNEVNGEQEQNNIDNDLDYGSYGAALRLRQTLFDKRKMAEYRQGDRRTEYSNAVFDTRRQEAAINLAGRYFNVLLARESIELAQAKLRAFEEQLDLASRSMELGEGSRTDVDDAAARRDLAEAELIEAEDNLLVARRLLQEYLGVLPESLATLRGDFATSPPQPNNLQDWLARAKADNPAIRASRYSVDVAEEEMKKARAGHWPTLDFVAGYTYGKSETISTLDQKNRYSSVGLEVNIPLYSGGGVSAQARQAVANRDKAEEDLKASREEVLSETTREFHGVQSGAARIRALETAVRSSQQSIISSRKGFQAGTRTNVDILNAEEQYYSARRDLFEAKLRYLVSRLRLAASVGGLGDDDIADANAYLASEQQIRP</sequence>
<protein>
    <submittedName>
        <fullName evidence="10">Outer membrane protein, protease secretion system</fullName>
    </submittedName>
</protein>
<comment type="subcellular location">
    <subcellularLocation>
        <location evidence="1">Cell outer membrane</location>
    </subcellularLocation>
</comment>
<dbReference type="PANTHER" id="PTHR30026">
    <property type="entry name" value="OUTER MEMBRANE PROTEIN TOLC"/>
    <property type="match status" value="1"/>
</dbReference>
<dbReference type="OrthoDB" id="9813458at2"/>
<dbReference type="SUPFAM" id="SSF56954">
    <property type="entry name" value="Outer membrane efflux proteins (OEP)"/>
    <property type="match status" value="1"/>
</dbReference>
<keyword evidence="5" id="KW-0812">Transmembrane</keyword>
<evidence type="ECO:0000256" key="3">
    <source>
        <dbReference type="ARBA" id="ARBA00022448"/>
    </source>
</evidence>
<keyword evidence="7" id="KW-0998">Cell outer membrane</keyword>
<evidence type="ECO:0000256" key="9">
    <source>
        <dbReference type="SAM" id="SignalP"/>
    </source>
</evidence>
<keyword evidence="3" id="KW-0813">Transport</keyword>
<dbReference type="PANTHER" id="PTHR30026:SF20">
    <property type="entry name" value="OUTER MEMBRANE PROTEIN TOLC"/>
    <property type="match status" value="1"/>
</dbReference>
<evidence type="ECO:0000256" key="8">
    <source>
        <dbReference type="SAM" id="Coils"/>
    </source>
</evidence>
<dbReference type="GO" id="GO:1990281">
    <property type="term" value="C:efflux pump complex"/>
    <property type="evidence" value="ECO:0007669"/>
    <property type="project" value="TreeGrafter"/>
</dbReference>
<dbReference type="Pfam" id="PF02321">
    <property type="entry name" value="OEP"/>
    <property type="match status" value="2"/>
</dbReference>
<evidence type="ECO:0000256" key="6">
    <source>
        <dbReference type="ARBA" id="ARBA00023136"/>
    </source>
</evidence>
<reference evidence="11" key="1">
    <citation type="submission" date="2016-10" db="EMBL/GenBank/DDBJ databases">
        <authorList>
            <person name="Varghese N."/>
            <person name="Submissions S."/>
        </authorList>
    </citation>
    <scope>NUCLEOTIDE SEQUENCE [LARGE SCALE GENOMIC DNA]</scope>
    <source>
        <strain evidence="11">JCM 21621</strain>
    </source>
</reference>
<keyword evidence="4" id="KW-1134">Transmembrane beta strand</keyword>
<evidence type="ECO:0000256" key="4">
    <source>
        <dbReference type="ARBA" id="ARBA00022452"/>
    </source>
</evidence>
<evidence type="ECO:0000256" key="2">
    <source>
        <dbReference type="ARBA" id="ARBA00007613"/>
    </source>
</evidence>
<comment type="similarity">
    <text evidence="2">Belongs to the outer membrane factor (OMF) (TC 1.B.17) family.</text>
</comment>